<dbReference type="EMBL" id="VMNI01000004">
    <property type="protein sequence ID" value="TVO78915.1"/>
    <property type="molecule type" value="Genomic_DNA"/>
</dbReference>
<dbReference type="OrthoDB" id="8559045at2"/>
<evidence type="ECO:0000313" key="2">
    <source>
        <dbReference type="EMBL" id="TVO78915.1"/>
    </source>
</evidence>
<accession>A0A557RC14</accession>
<dbReference type="Proteomes" id="UP000318349">
    <property type="component" value="Unassembled WGS sequence"/>
</dbReference>
<keyword evidence="4" id="KW-1185">Reference proteome</keyword>
<dbReference type="RefSeq" id="WP_144179247.1">
    <property type="nucleotide sequence ID" value="NZ_VMNK01000018.1"/>
</dbReference>
<protein>
    <submittedName>
        <fullName evidence="2">DUF3379 domain-containing protein</fullName>
    </submittedName>
</protein>
<dbReference type="AlphaFoldDB" id="A0A557RC14"/>
<reference evidence="3 4" key="1">
    <citation type="submission" date="2019-07" db="EMBL/GenBank/DDBJ databases">
        <title>The pathways for chlorine oxyanion respiration interact through the shared metabolite chlorate.</title>
        <authorList>
            <person name="Barnum T.P."/>
            <person name="Cheng Y."/>
            <person name="Hill K.A."/>
            <person name="Lucas L.N."/>
            <person name="Carlson H.K."/>
            <person name="Coates J.D."/>
        </authorList>
    </citation>
    <scope>NUCLEOTIDE SEQUENCE [LARGE SCALE GENOMIC DNA]</scope>
    <source>
        <strain evidence="2 3">SFB-1</strain>
        <strain evidence="1 4">SFB-3</strain>
    </source>
</reference>
<organism evidence="2 3">
    <name type="scientific">Denitromonas halophila</name>
    <dbReference type="NCBI Taxonomy" id="1629404"/>
    <lineage>
        <taxon>Bacteria</taxon>
        <taxon>Pseudomonadati</taxon>
        <taxon>Pseudomonadota</taxon>
        <taxon>Betaproteobacteria</taxon>
        <taxon>Rhodocyclales</taxon>
        <taxon>Zoogloeaceae</taxon>
        <taxon>Denitromonas</taxon>
    </lineage>
</organism>
<proteinExistence type="predicted"/>
<evidence type="ECO:0000313" key="1">
    <source>
        <dbReference type="EMBL" id="TVO51897.1"/>
    </source>
</evidence>
<sequence>MSDTLSYTCLDFRREKLADPRRLSPAARLHMHDCPMCRAFARRLDASDAQIEQVLAVPVPDGLADRVLLNVHHGKRRPWSLMALAATVVLSLGIGFQQWQPRAEVDYARLAIEHVLHEPESLTDHRLADPSQFRFVLANFGGQMHRSVGKVRYMKLCPVPEGTGWHIVLDTEHGPATLLLIPGKGVNAPTGTLQMKGYVARALPGGQGYYAIITESPQALDAISGMLSERVSWRT</sequence>
<comment type="caution">
    <text evidence="2">The sequence shown here is derived from an EMBL/GenBank/DDBJ whole genome shotgun (WGS) entry which is preliminary data.</text>
</comment>
<evidence type="ECO:0000313" key="4">
    <source>
        <dbReference type="Proteomes" id="UP000319502"/>
    </source>
</evidence>
<name>A0A557RC14_9RHOO</name>
<gene>
    <name evidence="2" type="ORF">FHP89_04470</name>
    <name evidence="1" type="ORF">FHP91_18530</name>
</gene>
<dbReference type="Pfam" id="PF11859">
    <property type="entry name" value="DUF3379"/>
    <property type="match status" value="1"/>
</dbReference>
<evidence type="ECO:0000313" key="3">
    <source>
        <dbReference type="Proteomes" id="UP000318349"/>
    </source>
</evidence>
<dbReference type="EMBL" id="VMNK01000018">
    <property type="protein sequence ID" value="TVO51897.1"/>
    <property type="molecule type" value="Genomic_DNA"/>
</dbReference>
<dbReference type="InterPro" id="IPR021806">
    <property type="entry name" value="DUF3379"/>
</dbReference>
<dbReference type="Proteomes" id="UP000319502">
    <property type="component" value="Unassembled WGS sequence"/>
</dbReference>